<reference evidence="1 2" key="1">
    <citation type="submission" date="2012-01" db="EMBL/GenBank/DDBJ databases">
        <title>Complete sequence of chromosome of Clostridium pasteurianum BC1.</title>
        <authorList>
            <consortium name="US DOE Joint Genome Institute"/>
            <person name="Lucas S."/>
            <person name="Han J."/>
            <person name="Lapidus A."/>
            <person name="Cheng J.-F."/>
            <person name="Goodwin L."/>
            <person name="Pitluck S."/>
            <person name="Peters L."/>
            <person name="Mikhailova N."/>
            <person name="Teshima H."/>
            <person name="Detter J.C."/>
            <person name="Han C."/>
            <person name="Tapia R."/>
            <person name="Land M."/>
            <person name="Hauser L."/>
            <person name="Kyrpides N."/>
            <person name="Ivanova N."/>
            <person name="Pagani I."/>
            <person name="Dunn J."/>
            <person name="Taghavi S."/>
            <person name="Francis A."/>
            <person name="van der Lelie D."/>
            <person name="Woyke T."/>
        </authorList>
    </citation>
    <scope>NUCLEOTIDE SEQUENCE [LARGE SCALE GENOMIC DNA]</scope>
    <source>
        <strain evidence="1 2">BC1</strain>
    </source>
</reference>
<accession>R4K2A8</accession>
<proteinExistence type="predicted"/>
<organism evidence="1 2">
    <name type="scientific">Clostridium pasteurianum BC1</name>
    <dbReference type="NCBI Taxonomy" id="86416"/>
    <lineage>
        <taxon>Bacteria</taxon>
        <taxon>Bacillati</taxon>
        <taxon>Bacillota</taxon>
        <taxon>Clostridia</taxon>
        <taxon>Eubacteriales</taxon>
        <taxon>Clostridiaceae</taxon>
        <taxon>Clostridium</taxon>
    </lineage>
</organism>
<dbReference type="AlphaFoldDB" id="R4K2A8"/>
<protein>
    <recommendedName>
        <fullName evidence="3">Transposase</fullName>
    </recommendedName>
</protein>
<gene>
    <name evidence="1" type="ORF">Clopa_1800</name>
</gene>
<dbReference type="KEGG" id="cpas:Clopa_1800"/>
<dbReference type="Proteomes" id="UP000013523">
    <property type="component" value="Chromosome"/>
</dbReference>
<evidence type="ECO:0000313" key="1">
    <source>
        <dbReference type="EMBL" id="AGK96708.1"/>
    </source>
</evidence>
<keyword evidence="2" id="KW-1185">Reference proteome</keyword>
<dbReference type="HOGENOM" id="CLU_3355486_0_0_9"/>
<name>R4K2A8_CLOPA</name>
<evidence type="ECO:0000313" key="2">
    <source>
        <dbReference type="Proteomes" id="UP000013523"/>
    </source>
</evidence>
<dbReference type="EMBL" id="CP003261">
    <property type="protein sequence ID" value="AGK96708.1"/>
    <property type="molecule type" value="Genomic_DNA"/>
</dbReference>
<sequence>MSNNVKRHNSQFKTDGIKLVNKESRSISDVARDLGI</sequence>
<evidence type="ECO:0008006" key="3">
    <source>
        <dbReference type="Google" id="ProtNLM"/>
    </source>
</evidence>